<protein>
    <submittedName>
        <fullName evidence="2">Uncharacterized protein</fullName>
    </submittedName>
</protein>
<reference evidence="2 3" key="1">
    <citation type="journal article" date="2016" name="Mol. Biol. Evol.">
        <title>Comparative Genomics of Early-Diverging Mushroom-Forming Fungi Provides Insights into the Origins of Lignocellulose Decay Capabilities.</title>
        <authorList>
            <person name="Nagy L.G."/>
            <person name="Riley R."/>
            <person name="Tritt A."/>
            <person name="Adam C."/>
            <person name="Daum C."/>
            <person name="Floudas D."/>
            <person name="Sun H."/>
            <person name="Yadav J.S."/>
            <person name="Pangilinan J."/>
            <person name="Larsson K.H."/>
            <person name="Matsuura K."/>
            <person name="Barry K."/>
            <person name="Labutti K."/>
            <person name="Kuo R."/>
            <person name="Ohm R.A."/>
            <person name="Bhattacharya S.S."/>
            <person name="Shirouzu T."/>
            <person name="Yoshinaga Y."/>
            <person name="Martin F.M."/>
            <person name="Grigoriev I.V."/>
            <person name="Hibbett D.S."/>
        </authorList>
    </citation>
    <scope>NUCLEOTIDE SEQUENCE [LARGE SCALE GENOMIC DNA]</scope>
    <source>
        <strain evidence="2 3">93-53</strain>
    </source>
</reference>
<feature type="transmembrane region" description="Helical" evidence="1">
    <location>
        <begin position="15"/>
        <end position="33"/>
    </location>
</feature>
<dbReference type="EMBL" id="KV427609">
    <property type="protein sequence ID" value="KZT10548.1"/>
    <property type="molecule type" value="Genomic_DNA"/>
</dbReference>
<evidence type="ECO:0000313" key="2">
    <source>
        <dbReference type="EMBL" id="KZT10548.1"/>
    </source>
</evidence>
<dbReference type="RefSeq" id="XP_040768288.1">
    <property type="nucleotide sequence ID" value="XM_040908100.1"/>
</dbReference>
<dbReference type="Proteomes" id="UP000076871">
    <property type="component" value="Unassembled WGS sequence"/>
</dbReference>
<organism evidence="2 3">
    <name type="scientific">Laetiporus sulphureus 93-53</name>
    <dbReference type="NCBI Taxonomy" id="1314785"/>
    <lineage>
        <taxon>Eukaryota</taxon>
        <taxon>Fungi</taxon>
        <taxon>Dikarya</taxon>
        <taxon>Basidiomycota</taxon>
        <taxon>Agaricomycotina</taxon>
        <taxon>Agaricomycetes</taxon>
        <taxon>Polyporales</taxon>
        <taxon>Laetiporus</taxon>
    </lineage>
</organism>
<keyword evidence="3" id="KW-1185">Reference proteome</keyword>
<evidence type="ECO:0000256" key="1">
    <source>
        <dbReference type="SAM" id="Phobius"/>
    </source>
</evidence>
<accession>A0A165GMA6</accession>
<dbReference type="AlphaFoldDB" id="A0A165GMA6"/>
<keyword evidence="1" id="KW-1133">Transmembrane helix</keyword>
<name>A0A165GMA6_9APHY</name>
<evidence type="ECO:0000313" key="3">
    <source>
        <dbReference type="Proteomes" id="UP000076871"/>
    </source>
</evidence>
<proteinExistence type="predicted"/>
<dbReference type="GeneID" id="63825129"/>
<sequence>MAFKWFAPRSPLEPVLAVFIAVATIHGALNRVMRRIALRSKQSARCRLVMVPAKTSR</sequence>
<dbReference type="InParanoid" id="A0A165GMA6"/>
<keyword evidence="1" id="KW-0812">Transmembrane</keyword>
<gene>
    <name evidence="2" type="ORF">LAESUDRAFT_721936</name>
</gene>
<keyword evidence="1" id="KW-0472">Membrane</keyword>